<accession>A0A4Z0CBJ6</accession>
<name>A0A4Z0CBJ6_9BURK</name>
<dbReference type="InterPro" id="IPR052340">
    <property type="entry name" value="RNase_Y/CdgJ"/>
</dbReference>
<dbReference type="SUPFAM" id="SSF109604">
    <property type="entry name" value="HD-domain/PDEase-like"/>
    <property type="match status" value="1"/>
</dbReference>
<organism evidence="2 3">
    <name type="scientific">Ramlibacter humi</name>
    <dbReference type="NCBI Taxonomy" id="2530451"/>
    <lineage>
        <taxon>Bacteria</taxon>
        <taxon>Pseudomonadati</taxon>
        <taxon>Pseudomonadota</taxon>
        <taxon>Betaproteobacteria</taxon>
        <taxon>Burkholderiales</taxon>
        <taxon>Comamonadaceae</taxon>
        <taxon>Ramlibacter</taxon>
    </lineage>
</organism>
<dbReference type="Gene3D" id="1.10.3210.10">
    <property type="entry name" value="Hypothetical protein af1432"/>
    <property type="match status" value="1"/>
</dbReference>
<gene>
    <name evidence="2" type="ORF">EZ216_04305</name>
</gene>
<proteinExistence type="predicted"/>
<dbReference type="Pfam" id="PF08668">
    <property type="entry name" value="HDOD"/>
    <property type="match status" value="1"/>
</dbReference>
<dbReference type="RefSeq" id="WP_135248320.1">
    <property type="nucleotide sequence ID" value="NZ_SMLK01000001.1"/>
</dbReference>
<dbReference type="PANTHER" id="PTHR33525">
    <property type="match status" value="1"/>
</dbReference>
<keyword evidence="3" id="KW-1185">Reference proteome</keyword>
<sequence>MDTAATSPEAQRLLAMAPAALPVLHATREGLAHWAARPDHADANRLADVVLRDPFMVMRTLHLVASRFGSRLATPVQTVTAALVLVGVDPFFRACENLPVLQDRLAHEPAALQGALAAIERAHAAARIAAAFAVHRQDDDAELLHQAALLHDFAGLLLWCEASGAALAIAMAQKMDPALRSVQAQRAVLGIELSAIGQQLLERWGVALPVRQAVDALHGDSSRTRTLRLAVQVARHLEHGGWHNPALPDDFTEAGHLLNLPADAAASLVRQAL</sequence>
<evidence type="ECO:0000313" key="2">
    <source>
        <dbReference type="EMBL" id="TFZ08384.1"/>
    </source>
</evidence>
<evidence type="ECO:0000259" key="1">
    <source>
        <dbReference type="PROSITE" id="PS51833"/>
    </source>
</evidence>
<dbReference type="AlphaFoldDB" id="A0A4Z0CBJ6"/>
<reference evidence="2 3" key="1">
    <citation type="submission" date="2019-03" db="EMBL/GenBank/DDBJ databases">
        <title>Ramlibacter sp. 18x22-1, whole genome shotgun sequence.</title>
        <authorList>
            <person name="Zhang X."/>
            <person name="Feng G."/>
            <person name="Zhu H."/>
        </authorList>
    </citation>
    <scope>NUCLEOTIDE SEQUENCE [LARGE SCALE GENOMIC DNA]</scope>
    <source>
        <strain evidence="2 3">18x22-1</strain>
    </source>
</reference>
<dbReference type="InterPro" id="IPR013976">
    <property type="entry name" value="HDOD"/>
</dbReference>
<dbReference type="PROSITE" id="PS51833">
    <property type="entry name" value="HDOD"/>
    <property type="match status" value="1"/>
</dbReference>
<feature type="domain" description="HDOD" evidence="1">
    <location>
        <begin position="21"/>
        <end position="220"/>
    </location>
</feature>
<dbReference type="OrthoDB" id="9126875at2"/>
<dbReference type="Proteomes" id="UP000297839">
    <property type="component" value="Unassembled WGS sequence"/>
</dbReference>
<dbReference type="PANTHER" id="PTHR33525:SF3">
    <property type="entry name" value="RIBONUCLEASE Y"/>
    <property type="match status" value="1"/>
</dbReference>
<dbReference type="EMBL" id="SMLK01000001">
    <property type="protein sequence ID" value="TFZ08384.1"/>
    <property type="molecule type" value="Genomic_DNA"/>
</dbReference>
<comment type="caution">
    <text evidence="2">The sequence shown here is derived from an EMBL/GenBank/DDBJ whole genome shotgun (WGS) entry which is preliminary data.</text>
</comment>
<evidence type="ECO:0000313" key="3">
    <source>
        <dbReference type="Proteomes" id="UP000297839"/>
    </source>
</evidence>
<protein>
    <submittedName>
        <fullName evidence="2">HDOD domain-containing protein</fullName>
    </submittedName>
</protein>